<organism evidence="3 4">
    <name type="scientific">Ciona intestinalis</name>
    <name type="common">Transparent sea squirt</name>
    <name type="synonym">Ascidia intestinalis</name>
    <dbReference type="NCBI Taxonomy" id="7719"/>
    <lineage>
        <taxon>Eukaryota</taxon>
        <taxon>Metazoa</taxon>
        <taxon>Chordata</taxon>
        <taxon>Tunicata</taxon>
        <taxon>Ascidiacea</taxon>
        <taxon>Phlebobranchia</taxon>
        <taxon>Cionidae</taxon>
        <taxon>Ciona</taxon>
    </lineage>
</organism>
<evidence type="ECO:0000259" key="2">
    <source>
        <dbReference type="Pfam" id="PF14075"/>
    </source>
</evidence>
<dbReference type="AlphaFoldDB" id="F6WVE1"/>
<dbReference type="EMBL" id="EAAA01001446">
    <property type="status" value="NOT_ANNOTATED_CDS"/>
    <property type="molecule type" value="Genomic_DNA"/>
</dbReference>
<dbReference type="InParanoid" id="F6WVE1"/>
<reference evidence="3" key="4">
    <citation type="submission" date="2025-09" db="UniProtKB">
        <authorList>
            <consortium name="Ensembl"/>
        </authorList>
    </citation>
    <scope>IDENTIFICATION</scope>
</reference>
<reference evidence="3" key="2">
    <citation type="journal article" date="2008" name="Genome Biol.">
        <title>Improved genome assembly and evidence-based global gene model set for the chordate Ciona intestinalis: new insight into intron and operon populations.</title>
        <authorList>
            <person name="Satou Y."/>
            <person name="Mineta K."/>
            <person name="Ogasawara M."/>
            <person name="Sasakura Y."/>
            <person name="Shoguchi E."/>
            <person name="Ueno K."/>
            <person name="Yamada L."/>
            <person name="Matsumoto J."/>
            <person name="Wasserscheid J."/>
            <person name="Dewar K."/>
            <person name="Wiley G.B."/>
            <person name="Macmil S.L."/>
            <person name="Roe B.A."/>
            <person name="Zeller R.W."/>
            <person name="Hastings K.E."/>
            <person name="Lemaire P."/>
            <person name="Lindquist E."/>
            <person name="Endo T."/>
            <person name="Hotta K."/>
            <person name="Inaba K."/>
        </authorList>
    </citation>
    <scope>NUCLEOTIDE SEQUENCE [LARGE SCALE GENOMIC DNA]</scope>
    <source>
        <strain evidence="3">wild type</strain>
    </source>
</reference>
<evidence type="ECO:0000313" key="4">
    <source>
        <dbReference type="Proteomes" id="UP000008144"/>
    </source>
</evidence>
<dbReference type="HOGENOM" id="CLU_1022905_0_0_1"/>
<feature type="region of interest" description="Disordered" evidence="1">
    <location>
        <begin position="172"/>
        <end position="192"/>
    </location>
</feature>
<accession>F6WVE1</accession>
<sequence length="272" mass="31497">MDMEQDLLNYLDTEAQINQFDKSSFNSDNSRSPAHHKHESELPHSIPALIKEQISSLTKMAKSNENEGKMKFFSAEVNNLLLGIEQGSQNLSTRDRSAVYQLLTLLVPCSKDTLIKRMKKLHSSKQDEDLRQPMHRLKLAIDEVMDEQMRQYDEECAAQQLAKLDDRVAAASTDEDEDGVVPPSGEEKTKRTYAPRRKFKWTDKIRTLFFDVVQAKVIQIEAQKNKTFQSAEENLKTFFENEVKVLWPKGWIQARMLFKESREIHYKITGNT</sequence>
<dbReference type="InterPro" id="IPR026947">
    <property type="entry name" value="UBN_middle_dom"/>
</dbReference>
<reference evidence="4" key="1">
    <citation type="journal article" date="2002" name="Science">
        <title>The draft genome of Ciona intestinalis: insights into chordate and vertebrate origins.</title>
        <authorList>
            <person name="Dehal P."/>
            <person name="Satou Y."/>
            <person name="Campbell R.K."/>
            <person name="Chapman J."/>
            <person name="Degnan B."/>
            <person name="De Tomaso A."/>
            <person name="Davidson B."/>
            <person name="Di Gregorio A."/>
            <person name="Gelpke M."/>
            <person name="Goodstein D.M."/>
            <person name="Harafuji N."/>
            <person name="Hastings K.E."/>
            <person name="Ho I."/>
            <person name="Hotta K."/>
            <person name="Huang W."/>
            <person name="Kawashima T."/>
            <person name="Lemaire P."/>
            <person name="Martinez D."/>
            <person name="Meinertzhagen I.A."/>
            <person name="Necula S."/>
            <person name="Nonaka M."/>
            <person name="Putnam N."/>
            <person name="Rash S."/>
            <person name="Saiga H."/>
            <person name="Satake M."/>
            <person name="Terry A."/>
            <person name="Yamada L."/>
            <person name="Wang H.G."/>
            <person name="Awazu S."/>
            <person name="Azumi K."/>
            <person name="Boore J."/>
            <person name="Branno M."/>
            <person name="Chin-Bow S."/>
            <person name="DeSantis R."/>
            <person name="Doyle S."/>
            <person name="Francino P."/>
            <person name="Keys D.N."/>
            <person name="Haga S."/>
            <person name="Hayashi H."/>
            <person name="Hino K."/>
            <person name="Imai K.S."/>
            <person name="Inaba K."/>
            <person name="Kano S."/>
            <person name="Kobayashi K."/>
            <person name="Kobayashi M."/>
            <person name="Lee B.I."/>
            <person name="Makabe K.W."/>
            <person name="Manohar C."/>
            <person name="Matassi G."/>
            <person name="Medina M."/>
            <person name="Mochizuki Y."/>
            <person name="Mount S."/>
            <person name="Morishita T."/>
            <person name="Miura S."/>
            <person name="Nakayama A."/>
            <person name="Nishizaka S."/>
            <person name="Nomoto H."/>
            <person name="Ohta F."/>
            <person name="Oishi K."/>
            <person name="Rigoutsos I."/>
            <person name="Sano M."/>
            <person name="Sasaki A."/>
            <person name="Sasakura Y."/>
            <person name="Shoguchi E."/>
            <person name="Shin-i T."/>
            <person name="Spagnuolo A."/>
            <person name="Stainier D."/>
            <person name="Suzuki M.M."/>
            <person name="Tassy O."/>
            <person name="Takatori N."/>
            <person name="Tokuoka M."/>
            <person name="Yagi K."/>
            <person name="Yoshizaki F."/>
            <person name="Wada S."/>
            <person name="Zhang C."/>
            <person name="Hyatt P.D."/>
            <person name="Larimer F."/>
            <person name="Detter C."/>
            <person name="Doggett N."/>
            <person name="Glavina T."/>
            <person name="Hawkins T."/>
            <person name="Richardson P."/>
            <person name="Lucas S."/>
            <person name="Kohara Y."/>
            <person name="Levine M."/>
            <person name="Satoh N."/>
            <person name="Rokhsar D.S."/>
        </authorList>
    </citation>
    <scope>NUCLEOTIDE SEQUENCE [LARGE SCALE GENOMIC DNA]</scope>
</reference>
<protein>
    <recommendedName>
        <fullName evidence="2">Ubinuclein middle domain-containing protein</fullName>
    </recommendedName>
</protein>
<dbReference type="GeneTree" id="ENSGT00940000155858"/>
<evidence type="ECO:0000256" key="1">
    <source>
        <dbReference type="SAM" id="MobiDB-lite"/>
    </source>
</evidence>
<feature type="compositionally biased region" description="Polar residues" evidence="1">
    <location>
        <begin position="22"/>
        <end position="32"/>
    </location>
</feature>
<dbReference type="Ensembl" id="ENSCINT00000022179.2">
    <property type="protein sequence ID" value="ENSCINP00000021933.2"/>
    <property type="gene ID" value="ENSCING00000022692.1"/>
</dbReference>
<dbReference type="Pfam" id="PF14075">
    <property type="entry name" value="UBN_AB"/>
    <property type="match status" value="1"/>
</dbReference>
<proteinExistence type="predicted"/>
<feature type="region of interest" description="Disordered" evidence="1">
    <location>
        <begin position="22"/>
        <end position="44"/>
    </location>
</feature>
<dbReference type="PANTHER" id="PTHR21669:SF28">
    <property type="entry name" value="YEMANUCLEIN"/>
    <property type="match status" value="1"/>
</dbReference>
<dbReference type="Proteomes" id="UP000008144">
    <property type="component" value="Chromosome 2"/>
</dbReference>
<feature type="domain" description="Ubinuclein middle" evidence="2">
    <location>
        <begin position="42"/>
        <end position="259"/>
    </location>
</feature>
<name>F6WVE1_CIOIN</name>
<reference evidence="3" key="3">
    <citation type="submission" date="2025-08" db="UniProtKB">
        <authorList>
            <consortium name="Ensembl"/>
        </authorList>
    </citation>
    <scope>IDENTIFICATION</scope>
</reference>
<dbReference type="PANTHER" id="PTHR21669">
    <property type="entry name" value="CAPZ-INTERACTING PROTEIN AND RELATED PROTEINS"/>
    <property type="match status" value="1"/>
</dbReference>
<dbReference type="STRING" id="7719.ENSCINP00000021933"/>
<keyword evidence="4" id="KW-1185">Reference proteome</keyword>
<evidence type="ECO:0000313" key="3">
    <source>
        <dbReference type="Ensembl" id="ENSCINP00000021933.2"/>
    </source>
</evidence>